<keyword evidence="19" id="KW-1185">Reference proteome</keyword>
<evidence type="ECO:0000256" key="4">
    <source>
        <dbReference type="ARBA" id="ARBA00004991"/>
    </source>
</evidence>
<accession>A0AAW1T6J0</accession>
<comment type="pathway">
    <text evidence="3">Lipid metabolism; sphingolipid metabolism.</text>
</comment>
<comment type="similarity">
    <text evidence="13">Belongs to the group II decarboxylase family. Sphingosine-1-phosphate lyase subfamily.</text>
</comment>
<evidence type="ECO:0000256" key="1">
    <source>
        <dbReference type="ARBA" id="ARBA00001933"/>
    </source>
</evidence>
<evidence type="ECO:0000256" key="5">
    <source>
        <dbReference type="ARBA" id="ARBA00022692"/>
    </source>
</evidence>
<comment type="pathway">
    <text evidence="4">Sphingolipid metabolism.</text>
</comment>
<dbReference type="PANTHER" id="PTHR42735">
    <property type="match status" value="1"/>
</dbReference>
<feature type="modified residue" description="N6-(pyridoxal phosphate)lysine" evidence="16">
    <location>
        <position position="378"/>
    </location>
</feature>
<evidence type="ECO:0000313" key="19">
    <source>
        <dbReference type="Proteomes" id="UP001485043"/>
    </source>
</evidence>
<gene>
    <name evidence="18" type="ORF">WJX84_007072</name>
</gene>
<protein>
    <recommendedName>
        <fullName evidence="14">sphinganine-1-phosphate aldolase</fullName>
        <ecNumber evidence="14">4.1.2.27</ecNumber>
    </recommendedName>
    <alternativeName>
        <fullName evidence="15">Sphingosine-1-phosphate aldolase</fullName>
    </alternativeName>
</protein>
<keyword evidence="7 16" id="KW-0663">Pyridoxal phosphate</keyword>
<dbReference type="GO" id="GO:0030149">
    <property type="term" value="P:sphingolipid catabolic process"/>
    <property type="evidence" value="ECO:0007669"/>
    <property type="project" value="TreeGrafter"/>
</dbReference>
<organism evidence="18 19">
    <name type="scientific">Apatococcus fuscideae</name>
    <dbReference type="NCBI Taxonomy" id="2026836"/>
    <lineage>
        <taxon>Eukaryota</taxon>
        <taxon>Viridiplantae</taxon>
        <taxon>Chlorophyta</taxon>
        <taxon>core chlorophytes</taxon>
        <taxon>Trebouxiophyceae</taxon>
        <taxon>Chlorellales</taxon>
        <taxon>Chlorellaceae</taxon>
        <taxon>Apatococcus</taxon>
    </lineage>
</organism>
<reference evidence="18 19" key="1">
    <citation type="journal article" date="2024" name="Nat. Commun.">
        <title>Phylogenomics reveals the evolutionary origins of lichenization in chlorophyte algae.</title>
        <authorList>
            <person name="Puginier C."/>
            <person name="Libourel C."/>
            <person name="Otte J."/>
            <person name="Skaloud P."/>
            <person name="Haon M."/>
            <person name="Grisel S."/>
            <person name="Petersen M."/>
            <person name="Berrin J.G."/>
            <person name="Delaux P.M."/>
            <person name="Dal Grande F."/>
            <person name="Keller J."/>
        </authorList>
    </citation>
    <scope>NUCLEOTIDE SEQUENCE [LARGE SCALE GENOMIC DNA]</scope>
    <source>
        <strain evidence="18 19">SAG 2523</strain>
    </source>
</reference>
<evidence type="ECO:0000256" key="9">
    <source>
        <dbReference type="ARBA" id="ARBA00022989"/>
    </source>
</evidence>
<dbReference type="AlphaFoldDB" id="A0AAW1T6J0"/>
<dbReference type="InterPro" id="IPR002129">
    <property type="entry name" value="PyrdxlP-dep_de-COase"/>
</dbReference>
<dbReference type="GO" id="GO:0005789">
    <property type="term" value="C:endoplasmic reticulum membrane"/>
    <property type="evidence" value="ECO:0007669"/>
    <property type="project" value="UniProtKB-SubCell"/>
</dbReference>
<comment type="subcellular location">
    <subcellularLocation>
        <location evidence="2">Endoplasmic reticulum membrane</location>
        <topology evidence="2">Single-pass membrane protein</topology>
    </subcellularLocation>
</comment>
<dbReference type="InterPro" id="IPR015422">
    <property type="entry name" value="PyrdxlP-dep_Trfase_small"/>
</dbReference>
<dbReference type="GO" id="GO:0019752">
    <property type="term" value="P:carboxylic acid metabolic process"/>
    <property type="evidence" value="ECO:0007669"/>
    <property type="project" value="InterPro"/>
</dbReference>
<keyword evidence="5" id="KW-0812">Transmembrane</keyword>
<evidence type="ECO:0000256" key="14">
    <source>
        <dbReference type="ARBA" id="ARBA00038965"/>
    </source>
</evidence>
<comment type="cofactor">
    <cofactor evidence="1 16 17">
        <name>pyridoxal 5'-phosphate</name>
        <dbReference type="ChEBI" id="CHEBI:597326"/>
    </cofactor>
</comment>
<keyword evidence="10" id="KW-0443">Lipid metabolism</keyword>
<evidence type="ECO:0000256" key="8">
    <source>
        <dbReference type="ARBA" id="ARBA00022919"/>
    </source>
</evidence>
<dbReference type="PANTHER" id="PTHR42735:SF6">
    <property type="entry name" value="SPHINGOSINE-1-PHOSPHATE LYASE 1"/>
    <property type="match status" value="1"/>
</dbReference>
<dbReference type="EC" id="4.1.2.27" evidence="14"/>
<dbReference type="GO" id="GO:0030170">
    <property type="term" value="F:pyridoxal phosphate binding"/>
    <property type="evidence" value="ECO:0007669"/>
    <property type="project" value="InterPro"/>
</dbReference>
<dbReference type="InterPro" id="IPR050477">
    <property type="entry name" value="GrpII_AminoAcid_Decarb"/>
</dbReference>
<dbReference type="Pfam" id="PF00282">
    <property type="entry name" value="Pyridoxal_deC"/>
    <property type="match status" value="1"/>
</dbReference>
<name>A0AAW1T6J0_9CHLO</name>
<evidence type="ECO:0000256" key="13">
    <source>
        <dbReference type="ARBA" id="ARBA00038302"/>
    </source>
</evidence>
<dbReference type="GO" id="GO:0008117">
    <property type="term" value="F:sphinganine-1-phosphate aldolase activity"/>
    <property type="evidence" value="ECO:0007669"/>
    <property type="project" value="UniProtKB-EC"/>
</dbReference>
<dbReference type="SUPFAM" id="SSF53383">
    <property type="entry name" value="PLP-dependent transferases"/>
    <property type="match status" value="1"/>
</dbReference>
<dbReference type="Gene3D" id="3.90.1150.10">
    <property type="entry name" value="Aspartate Aminotransferase, domain 1"/>
    <property type="match status" value="1"/>
</dbReference>
<evidence type="ECO:0000256" key="11">
    <source>
        <dbReference type="ARBA" id="ARBA00023136"/>
    </source>
</evidence>
<sequence>MGLGGSHPWLQQAQPHLQRWQAQASSILSPHWARYQPFFEDQTAWVDSQLAQYRPWQLVLVTVLASFVLYSCLSTFASLVSSIQDAGVKATFFRWLKKIPGVQYFVDKELGKYQKKIRDGFKKAAEGGETPLVSLPVQNLPASSVRARLREKAKGDVQIAEQDSLVSGTLYMAGKEHQDLLNEVYASYAHTNPLHTDVFPSLRTLEAEVIAMTASLVGGGASGNPEVCGAMTSGGSESILTAVKASRDYMAEKKGIKHPEMIIAVSAHAAFFKAAEYFKVKLVVVPVGKDHRMSASSVKRAITRNTILVVASSPGFPHGVMDPVEDIAKVTRRYGVCLHSDACLGGFVLPFARKLGHPIPPFDFSVPGVTSMSIDTHKFGMAHKGTSVVLYSSRDIRKHQFTQITEWSGGLYISPGFAGSRSGALIATAWASLVHMGEEGYLRVTQEMLAAAKKFQRGVANIQGLRVVGQPEMCVVAFESTHRSVDIYKVNDLMTQRGWHLNALQFPAAVHICFTARHVNVVDQLLKDLQECTERVRKDPKCVKDGMAPMYGMAAVMPDRRMIGDFLTMYQEELMTVSV</sequence>
<dbReference type="Proteomes" id="UP001485043">
    <property type="component" value="Unassembled WGS sequence"/>
</dbReference>
<dbReference type="FunFam" id="3.40.640.10:FF:000020">
    <property type="entry name" value="sphingosine-1-phosphate lyase 1"/>
    <property type="match status" value="1"/>
</dbReference>
<evidence type="ECO:0000256" key="3">
    <source>
        <dbReference type="ARBA" id="ARBA00004760"/>
    </source>
</evidence>
<keyword evidence="9" id="KW-1133">Transmembrane helix</keyword>
<dbReference type="EMBL" id="JALJOV010000373">
    <property type="protein sequence ID" value="KAK9864275.1"/>
    <property type="molecule type" value="Genomic_DNA"/>
</dbReference>
<keyword evidence="8" id="KW-0746">Sphingolipid metabolism</keyword>
<dbReference type="InterPro" id="IPR015421">
    <property type="entry name" value="PyrdxlP-dep_Trfase_major"/>
</dbReference>
<dbReference type="Gene3D" id="6.10.140.2150">
    <property type="match status" value="1"/>
</dbReference>
<evidence type="ECO:0000256" key="10">
    <source>
        <dbReference type="ARBA" id="ARBA00023098"/>
    </source>
</evidence>
<evidence type="ECO:0000256" key="15">
    <source>
        <dbReference type="ARBA" id="ARBA00042568"/>
    </source>
</evidence>
<keyword evidence="11" id="KW-0472">Membrane</keyword>
<keyword evidence="12 17" id="KW-0456">Lyase</keyword>
<evidence type="ECO:0000256" key="17">
    <source>
        <dbReference type="RuleBase" id="RU000382"/>
    </source>
</evidence>
<evidence type="ECO:0000256" key="7">
    <source>
        <dbReference type="ARBA" id="ARBA00022898"/>
    </source>
</evidence>
<dbReference type="InterPro" id="IPR015424">
    <property type="entry name" value="PyrdxlP-dep_Trfase"/>
</dbReference>
<evidence type="ECO:0000256" key="12">
    <source>
        <dbReference type="ARBA" id="ARBA00023239"/>
    </source>
</evidence>
<evidence type="ECO:0000256" key="16">
    <source>
        <dbReference type="PIRSR" id="PIRSR602129-50"/>
    </source>
</evidence>
<evidence type="ECO:0000256" key="6">
    <source>
        <dbReference type="ARBA" id="ARBA00022824"/>
    </source>
</evidence>
<comment type="caution">
    <text evidence="18">The sequence shown here is derived from an EMBL/GenBank/DDBJ whole genome shotgun (WGS) entry which is preliminary data.</text>
</comment>
<proteinExistence type="inferred from homology"/>
<dbReference type="Gene3D" id="3.40.640.10">
    <property type="entry name" value="Type I PLP-dependent aspartate aminotransferase-like (Major domain)"/>
    <property type="match status" value="1"/>
</dbReference>
<evidence type="ECO:0000313" key="18">
    <source>
        <dbReference type="EMBL" id="KAK9864275.1"/>
    </source>
</evidence>
<evidence type="ECO:0000256" key="2">
    <source>
        <dbReference type="ARBA" id="ARBA00004389"/>
    </source>
</evidence>
<keyword evidence="6" id="KW-0256">Endoplasmic reticulum</keyword>